<dbReference type="SUPFAM" id="SSF47986">
    <property type="entry name" value="DEATH domain"/>
    <property type="match status" value="1"/>
</dbReference>
<name>A0AA40HEF6_CNENI</name>
<dbReference type="InterPro" id="IPR027417">
    <property type="entry name" value="P-loop_NTPase"/>
</dbReference>
<evidence type="ECO:0000313" key="13">
    <source>
        <dbReference type="Proteomes" id="UP001177744"/>
    </source>
</evidence>
<dbReference type="InterPro" id="IPR004020">
    <property type="entry name" value="DAPIN"/>
</dbReference>
<keyword evidence="10" id="KW-0395">Inflammatory response</keyword>
<dbReference type="Proteomes" id="UP001177744">
    <property type="component" value="Unassembled WGS sequence"/>
</dbReference>
<evidence type="ECO:0000256" key="8">
    <source>
        <dbReference type="ARBA" id="ARBA00022840"/>
    </source>
</evidence>
<keyword evidence="5" id="KW-0433">Leucine-rich repeat</keyword>
<evidence type="ECO:0000256" key="9">
    <source>
        <dbReference type="ARBA" id="ARBA00022859"/>
    </source>
</evidence>
<dbReference type="CDD" id="cd08320">
    <property type="entry name" value="Pyrin_NALPs"/>
    <property type="match status" value="1"/>
</dbReference>
<dbReference type="Pfam" id="PF05729">
    <property type="entry name" value="NACHT"/>
    <property type="match status" value="1"/>
</dbReference>
<organism evidence="12 13">
    <name type="scientific">Cnephaeus nilssonii</name>
    <name type="common">Northern bat</name>
    <name type="synonym">Eptesicus nilssonii</name>
    <dbReference type="NCBI Taxonomy" id="3371016"/>
    <lineage>
        <taxon>Eukaryota</taxon>
        <taxon>Metazoa</taxon>
        <taxon>Chordata</taxon>
        <taxon>Craniata</taxon>
        <taxon>Vertebrata</taxon>
        <taxon>Euteleostomi</taxon>
        <taxon>Mammalia</taxon>
        <taxon>Eutheria</taxon>
        <taxon>Laurasiatheria</taxon>
        <taxon>Chiroptera</taxon>
        <taxon>Yangochiroptera</taxon>
        <taxon>Vespertilionidae</taxon>
        <taxon>Cnephaeus</taxon>
    </lineage>
</organism>
<dbReference type="InterPro" id="IPR032675">
    <property type="entry name" value="LRR_dom_sf"/>
</dbReference>
<keyword evidence="13" id="KW-1185">Reference proteome</keyword>
<dbReference type="GO" id="GO:0006954">
    <property type="term" value="P:inflammatory response"/>
    <property type="evidence" value="ECO:0007669"/>
    <property type="project" value="UniProtKB-KW"/>
</dbReference>
<dbReference type="GO" id="GO:0005524">
    <property type="term" value="F:ATP binding"/>
    <property type="evidence" value="ECO:0007669"/>
    <property type="project" value="UniProtKB-KW"/>
</dbReference>
<dbReference type="InterPro" id="IPR041267">
    <property type="entry name" value="NLRP_HD2"/>
</dbReference>
<comment type="caution">
    <text evidence="12">The sequence shown here is derived from an EMBL/GenBank/DDBJ whole genome shotgun (WGS) entry which is preliminary data.</text>
</comment>
<evidence type="ECO:0000256" key="7">
    <source>
        <dbReference type="ARBA" id="ARBA00022741"/>
    </source>
</evidence>
<sequence>MGFSQRLIFRHPEVLVGLIYPKPVVGKPRLVSHMRLFGPLRIAYFLFLKISTSPPPTVWDAMAESFFSDVCLLWYLKELKKNEFWKFKELLKQEPTLSDLRPIPWPELKKASRDDLATLLCRHYPGKQAWEVALKLFQQVNRRDLWAKAKDEIRNKINPYKSHMEKKFSDLWKHETCLGVPESAYAESTKAEYEQLSTAFAADEAGEHSWATGRLWKGRFAFVFFLSCPELNDTAQASLADLLAADWPAASEPIHDVFSQPEKILFIIDGLEGLKVDVDLDYDLCSDLEQPQPVHVVLRSLLQRALLPEASLLVALGLEVTRKFYYLLRHPVFVHLPGFSGHQKWLYFSHFFPDREQAARAFGVVRDTPVFVLLQYPLACWLVCTSLKQQLQRRRPLRVHPETTTCLYSSFLTSVFQPEGTGWPPGHCLSRLRCLCALAAEGTWLGSRGVSEAHALAWVRMRLLRQNGTRWVFPHEFVQEFCAALWYLLRPPQEPPHPRIGSAAQLVTAAMTEAPLYLVQMALFLFGFATERVAGLLEEAWGFPLMVDLREEVTACLRGLSQQAARGELLISFQELCTSVFETQDPGFATQVMSLFQDIDVYITSPDDLLIYACCLQHAQNLQVLHLNVEYVFSQDCGGMLDYNQKLSYWRDLCCVFSTSKDFQVLDLDNCVFDEASQAILWKALAQPTCKLQKLVYNFASDEGKSADFFKALVHNPNLTYLNLHGSDLSSQEVAWLSEALRHPMCSIRQLMLGKCDITDEACEDVALLLVSSRQLRLLSLLENPVMNSGALLLSEGLKHPDCALESLLLTYCCLTSDACDYIAQALVRSSSLSLLDLGANFLEDSGVKLLCGALRQPSCNLQQLWLAGCYLTSVCCEDLSSVLISNEKLKTLKLGDNKIQDAGVKQLCGALRHPNCKLENLGLELCELTTACCEDLASALTVCKSLRGLNLEWNSLDHDGMVVLCEALGQQDCALQLLGLDKDAFEEETRYLLRAVEEKNLQLTICTKPWDTDELC</sequence>
<comment type="subcellular location">
    <subcellularLocation>
        <location evidence="1">Cytoplasm</location>
    </subcellularLocation>
</comment>
<evidence type="ECO:0000313" key="12">
    <source>
        <dbReference type="EMBL" id="KAK1329674.1"/>
    </source>
</evidence>
<comment type="similarity">
    <text evidence="2">Belongs to the NLRP family.</text>
</comment>
<dbReference type="Pfam" id="PF17776">
    <property type="entry name" value="NLRC4_HD2"/>
    <property type="match status" value="1"/>
</dbReference>
<dbReference type="GO" id="GO:0061702">
    <property type="term" value="C:canonical inflammasome complex"/>
    <property type="evidence" value="ECO:0007669"/>
    <property type="project" value="TreeGrafter"/>
</dbReference>
<dbReference type="InterPro" id="IPR001611">
    <property type="entry name" value="Leu-rich_rpt"/>
</dbReference>
<keyword evidence="8" id="KW-0067">ATP-binding</keyword>
<gene>
    <name evidence="12" type="ORF">QTO34_009856</name>
</gene>
<evidence type="ECO:0000256" key="4">
    <source>
        <dbReference type="ARBA" id="ARBA00022588"/>
    </source>
</evidence>
<evidence type="ECO:0000256" key="10">
    <source>
        <dbReference type="ARBA" id="ARBA00023198"/>
    </source>
</evidence>
<dbReference type="InterPro" id="IPR011029">
    <property type="entry name" value="DEATH-like_dom_sf"/>
</dbReference>
<dbReference type="Gene3D" id="1.10.533.10">
    <property type="entry name" value="Death Domain, Fas"/>
    <property type="match status" value="1"/>
</dbReference>
<feature type="domain" description="Pyrin" evidence="11">
    <location>
        <begin position="62"/>
        <end position="155"/>
    </location>
</feature>
<accession>A0AA40HEF6</accession>
<dbReference type="SUPFAM" id="SSF52047">
    <property type="entry name" value="RNI-like"/>
    <property type="match status" value="1"/>
</dbReference>
<dbReference type="PANTHER" id="PTHR45690">
    <property type="entry name" value="NACHT, LRR AND PYD DOMAINS-CONTAINING PROTEIN 12"/>
    <property type="match status" value="1"/>
</dbReference>
<evidence type="ECO:0000256" key="6">
    <source>
        <dbReference type="ARBA" id="ARBA00022737"/>
    </source>
</evidence>
<dbReference type="Gene3D" id="3.80.10.10">
    <property type="entry name" value="Ribonuclease Inhibitor"/>
    <property type="match status" value="1"/>
</dbReference>
<dbReference type="Gene3D" id="3.40.50.300">
    <property type="entry name" value="P-loop containing nucleotide triphosphate hydrolases"/>
    <property type="match status" value="1"/>
</dbReference>
<dbReference type="InterPro" id="IPR007111">
    <property type="entry name" value="NACHT_NTPase"/>
</dbReference>
<dbReference type="AlphaFoldDB" id="A0AA40HEF6"/>
<dbReference type="InterPro" id="IPR050637">
    <property type="entry name" value="NLRP_innate_immun_reg"/>
</dbReference>
<dbReference type="Pfam" id="PF13516">
    <property type="entry name" value="LRR_6"/>
    <property type="match status" value="1"/>
</dbReference>
<evidence type="ECO:0000259" key="11">
    <source>
        <dbReference type="PROSITE" id="PS50824"/>
    </source>
</evidence>
<keyword evidence="3" id="KW-0963">Cytoplasm</keyword>
<dbReference type="Pfam" id="PF02758">
    <property type="entry name" value="PYRIN"/>
    <property type="match status" value="1"/>
</dbReference>
<dbReference type="GO" id="GO:0050727">
    <property type="term" value="P:regulation of inflammatory response"/>
    <property type="evidence" value="ECO:0007669"/>
    <property type="project" value="TreeGrafter"/>
</dbReference>
<protein>
    <recommendedName>
        <fullName evidence="11">Pyrin domain-containing protein</fullName>
    </recommendedName>
</protein>
<evidence type="ECO:0000256" key="3">
    <source>
        <dbReference type="ARBA" id="ARBA00022490"/>
    </source>
</evidence>
<keyword evidence="6" id="KW-0677">Repeat</keyword>
<keyword evidence="9" id="KW-0391">Immunity</keyword>
<dbReference type="SMART" id="SM01289">
    <property type="entry name" value="PYRIN"/>
    <property type="match status" value="1"/>
</dbReference>
<reference evidence="12" key="1">
    <citation type="submission" date="2023-06" db="EMBL/GenBank/DDBJ databases">
        <title>Reference genome for the Northern bat (Eptesicus nilssonii), a most northern bat species.</title>
        <authorList>
            <person name="Laine V.N."/>
            <person name="Pulliainen A.T."/>
            <person name="Lilley T.M."/>
        </authorList>
    </citation>
    <scope>NUCLEOTIDE SEQUENCE</scope>
    <source>
        <strain evidence="12">BLF_Eptnil</strain>
        <tissue evidence="12">Kidney</tissue>
    </source>
</reference>
<dbReference type="EMBL" id="JAULJE010000021">
    <property type="protein sequence ID" value="KAK1329674.1"/>
    <property type="molecule type" value="Genomic_DNA"/>
</dbReference>
<dbReference type="SMART" id="SM00368">
    <property type="entry name" value="LRR_RI"/>
    <property type="match status" value="10"/>
</dbReference>
<dbReference type="PROSITE" id="PS50824">
    <property type="entry name" value="DAPIN"/>
    <property type="match status" value="1"/>
</dbReference>
<dbReference type="PANTHER" id="PTHR45690:SF13">
    <property type="entry name" value="NACHT, LRR AND PYD DOMAINS-CONTAINING PROTEIN 9"/>
    <property type="match status" value="1"/>
</dbReference>
<dbReference type="FunFam" id="1.10.533.10:FF:000056">
    <property type="entry name" value="NACHT, LRR and PYD domains-containing protein 14"/>
    <property type="match status" value="1"/>
</dbReference>
<proteinExistence type="inferred from homology"/>
<evidence type="ECO:0000256" key="5">
    <source>
        <dbReference type="ARBA" id="ARBA00022614"/>
    </source>
</evidence>
<keyword evidence="7" id="KW-0547">Nucleotide-binding</keyword>
<keyword evidence="4" id="KW-0399">Innate immunity</keyword>
<evidence type="ECO:0000256" key="1">
    <source>
        <dbReference type="ARBA" id="ARBA00004496"/>
    </source>
</evidence>
<evidence type="ECO:0000256" key="2">
    <source>
        <dbReference type="ARBA" id="ARBA00008665"/>
    </source>
</evidence>
<dbReference type="GO" id="GO:0045087">
    <property type="term" value="P:innate immune response"/>
    <property type="evidence" value="ECO:0007669"/>
    <property type="project" value="UniProtKB-KW"/>
</dbReference>